<reference evidence="2 3" key="1">
    <citation type="submission" date="2018-03" db="EMBL/GenBank/DDBJ databases">
        <authorList>
            <person name="Keele B.F."/>
        </authorList>
    </citation>
    <scope>NUCLEOTIDE SEQUENCE [LARGE SCALE GENOMIC DNA]</scope>
    <source>
        <strain evidence="2 3">YL28-9</strain>
    </source>
</reference>
<dbReference type="Pfam" id="PF12867">
    <property type="entry name" value="DinB_2"/>
    <property type="match status" value="1"/>
</dbReference>
<proteinExistence type="predicted"/>
<dbReference type="SUPFAM" id="SSF109854">
    <property type="entry name" value="DinB/YfiT-like putative metalloenzymes"/>
    <property type="match status" value="1"/>
</dbReference>
<keyword evidence="3" id="KW-1185">Reference proteome</keyword>
<evidence type="ECO:0000313" key="3">
    <source>
        <dbReference type="Proteomes" id="UP000240912"/>
    </source>
</evidence>
<dbReference type="InterPro" id="IPR034660">
    <property type="entry name" value="DinB/YfiT-like"/>
</dbReference>
<name>A0A2T3HNM0_9SPHI</name>
<dbReference type="AlphaFoldDB" id="A0A2T3HNM0"/>
<organism evidence="2 3">
    <name type="scientific">Pedobacter yulinensis</name>
    <dbReference type="NCBI Taxonomy" id="2126353"/>
    <lineage>
        <taxon>Bacteria</taxon>
        <taxon>Pseudomonadati</taxon>
        <taxon>Bacteroidota</taxon>
        <taxon>Sphingobacteriia</taxon>
        <taxon>Sphingobacteriales</taxon>
        <taxon>Sphingobacteriaceae</taxon>
        <taxon>Pedobacter</taxon>
    </lineage>
</organism>
<dbReference type="RefSeq" id="WP_107214037.1">
    <property type="nucleotide sequence ID" value="NZ_KZ686268.1"/>
</dbReference>
<sequence length="174" mass="20001">MRTDKICRQLGALLETYQQVLQHLPAEEFSRRPFSGGWSRSEVFWHILDATHLSLQTARDCAEGHGKVRRTPLATRIILFFGSLPPGRYKMPAMLASRSRSCSAHEAQKLLDRVLSELKRLCPELKKADPAVKTRHPRLGYLNAGQWLRFAWIHLKHHEKQLQRISRSLSAKAT</sequence>
<dbReference type="Proteomes" id="UP000240912">
    <property type="component" value="Unassembled WGS sequence"/>
</dbReference>
<dbReference type="InterPro" id="IPR024775">
    <property type="entry name" value="DinB-like"/>
</dbReference>
<dbReference type="OrthoDB" id="1495892at2"/>
<gene>
    <name evidence="2" type="ORF">C7T94_04625</name>
</gene>
<protein>
    <recommendedName>
        <fullName evidence="1">DinB-like domain-containing protein</fullName>
    </recommendedName>
</protein>
<accession>A0A2T3HNM0</accession>
<comment type="caution">
    <text evidence="2">The sequence shown here is derived from an EMBL/GenBank/DDBJ whole genome shotgun (WGS) entry which is preliminary data.</text>
</comment>
<evidence type="ECO:0000313" key="2">
    <source>
        <dbReference type="EMBL" id="PST84026.1"/>
    </source>
</evidence>
<dbReference type="EMBL" id="PYLS01000004">
    <property type="protein sequence ID" value="PST84026.1"/>
    <property type="molecule type" value="Genomic_DNA"/>
</dbReference>
<feature type="domain" description="DinB-like" evidence="1">
    <location>
        <begin position="13"/>
        <end position="161"/>
    </location>
</feature>
<dbReference type="Gene3D" id="1.20.120.450">
    <property type="entry name" value="dinb family like domain"/>
    <property type="match status" value="1"/>
</dbReference>
<evidence type="ECO:0000259" key="1">
    <source>
        <dbReference type="Pfam" id="PF12867"/>
    </source>
</evidence>